<evidence type="ECO:0000313" key="8">
    <source>
        <dbReference type="Proteomes" id="UP000216311"/>
    </source>
</evidence>
<dbReference type="AlphaFoldDB" id="A0A255HBY9"/>
<dbReference type="Gene3D" id="3.40.50.720">
    <property type="entry name" value="NAD(P)-binding Rossmann-like Domain"/>
    <property type="match status" value="1"/>
</dbReference>
<feature type="domain" description="3-hydroxyisobutyrate dehydrogenase-like NAD-binding" evidence="6">
    <location>
        <begin position="160"/>
        <end position="279"/>
    </location>
</feature>
<dbReference type="RefSeq" id="WP_094362488.1">
    <property type="nucleotide sequence ID" value="NZ_NMVQ01000001.1"/>
</dbReference>
<dbReference type="Gene3D" id="1.10.1040.10">
    <property type="entry name" value="N-(1-d-carboxylethyl)-l-norvaline Dehydrogenase, domain 2"/>
    <property type="match status" value="1"/>
</dbReference>
<gene>
    <name evidence="7" type="ORF">CGZ93_02215</name>
</gene>
<dbReference type="InterPro" id="IPR013328">
    <property type="entry name" value="6PGD_dom2"/>
</dbReference>
<dbReference type="PIRSF" id="PIRSF000103">
    <property type="entry name" value="HIBADH"/>
    <property type="match status" value="1"/>
</dbReference>
<evidence type="ECO:0000259" key="5">
    <source>
        <dbReference type="Pfam" id="PF03446"/>
    </source>
</evidence>
<dbReference type="GO" id="GO:0050661">
    <property type="term" value="F:NADP binding"/>
    <property type="evidence" value="ECO:0007669"/>
    <property type="project" value="InterPro"/>
</dbReference>
<organism evidence="7 8">
    <name type="scientific">Enemella dayhoffiae</name>
    <dbReference type="NCBI Taxonomy" id="2016507"/>
    <lineage>
        <taxon>Bacteria</taxon>
        <taxon>Bacillati</taxon>
        <taxon>Actinomycetota</taxon>
        <taxon>Actinomycetes</taxon>
        <taxon>Propionibacteriales</taxon>
        <taxon>Propionibacteriaceae</taxon>
        <taxon>Enemella</taxon>
    </lineage>
</organism>
<keyword evidence="3" id="KW-0520">NAD</keyword>
<protein>
    <submittedName>
        <fullName evidence="7">Hydroxyacid dehydrogenase</fullName>
    </submittedName>
</protein>
<feature type="active site" evidence="4">
    <location>
        <position position="165"/>
    </location>
</feature>
<dbReference type="PANTHER" id="PTHR43060:SF15">
    <property type="entry name" value="3-HYDROXYISOBUTYRATE DEHYDROGENASE-LIKE 1, MITOCHONDRIAL-RELATED"/>
    <property type="match status" value="1"/>
</dbReference>
<proteinExistence type="inferred from homology"/>
<dbReference type="SUPFAM" id="SSF51735">
    <property type="entry name" value="NAD(P)-binding Rossmann-fold domains"/>
    <property type="match status" value="1"/>
</dbReference>
<dbReference type="GO" id="GO:0016491">
    <property type="term" value="F:oxidoreductase activity"/>
    <property type="evidence" value="ECO:0007669"/>
    <property type="project" value="UniProtKB-KW"/>
</dbReference>
<comment type="similarity">
    <text evidence="1">Belongs to the HIBADH-related family.</text>
</comment>
<dbReference type="Proteomes" id="UP000216311">
    <property type="component" value="Unassembled WGS sequence"/>
</dbReference>
<comment type="caution">
    <text evidence="7">The sequence shown here is derived from an EMBL/GenBank/DDBJ whole genome shotgun (WGS) entry which is preliminary data.</text>
</comment>
<keyword evidence="8" id="KW-1185">Reference proteome</keyword>
<evidence type="ECO:0000256" key="3">
    <source>
        <dbReference type="ARBA" id="ARBA00023027"/>
    </source>
</evidence>
<dbReference type="InterPro" id="IPR008927">
    <property type="entry name" value="6-PGluconate_DH-like_C_sf"/>
</dbReference>
<evidence type="ECO:0000256" key="4">
    <source>
        <dbReference type="PIRSR" id="PIRSR000103-1"/>
    </source>
</evidence>
<evidence type="ECO:0000313" key="7">
    <source>
        <dbReference type="EMBL" id="OYO25279.1"/>
    </source>
</evidence>
<dbReference type="OrthoDB" id="3185659at2"/>
<dbReference type="Pfam" id="PF03446">
    <property type="entry name" value="NAD_binding_2"/>
    <property type="match status" value="1"/>
</dbReference>
<dbReference type="InterPro" id="IPR006115">
    <property type="entry name" value="6PGDH_NADP-bd"/>
</dbReference>
<accession>A0A255HBY9</accession>
<reference evidence="7 8" key="1">
    <citation type="submission" date="2017-07" db="EMBL/GenBank/DDBJ databases">
        <title>Draft whole genome sequences of clinical Proprionibacteriaceae strains.</title>
        <authorList>
            <person name="Bernier A.-M."/>
            <person name="Bernard K."/>
            <person name="Domingo M.-C."/>
        </authorList>
    </citation>
    <scope>NUCLEOTIDE SEQUENCE [LARGE SCALE GENOMIC DNA]</scope>
    <source>
        <strain evidence="7 8">NML 130396</strain>
    </source>
</reference>
<dbReference type="SUPFAM" id="SSF48179">
    <property type="entry name" value="6-phosphogluconate dehydrogenase C-terminal domain-like"/>
    <property type="match status" value="1"/>
</dbReference>
<dbReference type="InterPro" id="IPR036291">
    <property type="entry name" value="NAD(P)-bd_dom_sf"/>
</dbReference>
<dbReference type="PANTHER" id="PTHR43060">
    <property type="entry name" value="3-HYDROXYISOBUTYRATE DEHYDROGENASE-LIKE 1, MITOCHONDRIAL-RELATED"/>
    <property type="match status" value="1"/>
</dbReference>
<evidence type="ECO:0000256" key="2">
    <source>
        <dbReference type="ARBA" id="ARBA00023002"/>
    </source>
</evidence>
<dbReference type="GO" id="GO:0051287">
    <property type="term" value="F:NAD binding"/>
    <property type="evidence" value="ECO:0007669"/>
    <property type="project" value="InterPro"/>
</dbReference>
<name>A0A255HBY9_9ACTN</name>
<dbReference type="InterPro" id="IPR015815">
    <property type="entry name" value="HIBADH-related"/>
</dbReference>
<sequence>MSQPRIGWIGLGAMGGPMAEQLARNGFAVTGFDPAVRGRDGVSDAADAAAAVTDAEVVGLMVATPAQVHAVLDQVIDTLAPGTVVVVFATIGTEAAEQVAARLAERDLAMVDAPVSGGSVRAGTGELLLMVGGDPVALERARPMLAALGTVHVVGPQSSDGQRLKLVNQLLCGVHVAVAGEALAYAEAMGLDPRVCWEVLRGGAAQSFMFADRGARMLDYPEVPVSSAVDIIAKDLGLVADAAAGVNQPVPLAAAALDLFRSGQAEGLGRTDDSAMVEVARRARTAGEPAPPA</sequence>
<feature type="domain" description="6-phosphogluconate dehydrogenase NADP-binding" evidence="5">
    <location>
        <begin position="5"/>
        <end position="151"/>
    </location>
</feature>
<keyword evidence="2" id="KW-0560">Oxidoreductase</keyword>
<evidence type="ECO:0000256" key="1">
    <source>
        <dbReference type="ARBA" id="ARBA00009080"/>
    </source>
</evidence>
<dbReference type="Pfam" id="PF14833">
    <property type="entry name" value="NAD_binding_11"/>
    <property type="match status" value="1"/>
</dbReference>
<dbReference type="EMBL" id="NMVQ01000001">
    <property type="protein sequence ID" value="OYO25279.1"/>
    <property type="molecule type" value="Genomic_DNA"/>
</dbReference>
<dbReference type="InterPro" id="IPR029154">
    <property type="entry name" value="HIBADH-like_NADP-bd"/>
</dbReference>
<evidence type="ECO:0000259" key="6">
    <source>
        <dbReference type="Pfam" id="PF14833"/>
    </source>
</evidence>